<evidence type="ECO:0008006" key="3">
    <source>
        <dbReference type="Google" id="ProtNLM"/>
    </source>
</evidence>
<organism evidence="1 2">
    <name type="scientific">Mytilus coruscus</name>
    <name type="common">Sea mussel</name>
    <dbReference type="NCBI Taxonomy" id="42192"/>
    <lineage>
        <taxon>Eukaryota</taxon>
        <taxon>Metazoa</taxon>
        <taxon>Spiralia</taxon>
        <taxon>Lophotrochozoa</taxon>
        <taxon>Mollusca</taxon>
        <taxon>Bivalvia</taxon>
        <taxon>Autobranchia</taxon>
        <taxon>Pteriomorphia</taxon>
        <taxon>Mytilida</taxon>
        <taxon>Mytiloidea</taxon>
        <taxon>Mytilidae</taxon>
        <taxon>Mytilinae</taxon>
        <taxon>Mytilus</taxon>
    </lineage>
</organism>
<dbReference type="Proteomes" id="UP000507470">
    <property type="component" value="Unassembled WGS sequence"/>
</dbReference>
<gene>
    <name evidence="1" type="ORF">MCOR_48129</name>
</gene>
<accession>A0A6J8E779</accession>
<proteinExistence type="predicted"/>
<evidence type="ECO:0000313" key="2">
    <source>
        <dbReference type="Proteomes" id="UP000507470"/>
    </source>
</evidence>
<dbReference type="AlphaFoldDB" id="A0A6J8E779"/>
<sequence>MAEQEGQQFGVAFQNLSHQLQGLSIKLGAQGVNQIIPTFSGDQAEFKNWMKSIEKYAMLTNLEQNDTKLVAYQSSTSSVSDFIHRWLRPWLQLKEELSLRFAEVTDSQHAFEILNKLKQKPTENVQVFAERLLTLAEEAFRGQDGTQAIIQSQLINFFINGLSQDTLKMKIMRENPDTLQRAVTIAMTEQNLRKKV</sequence>
<keyword evidence="2" id="KW-1185">Reference proteome</keyword>
<name>A0A6J8E779_MYTCO</name>
<protein>
    <recommendedName>
        <fullName evidence="3">Retrotransposon gag domain-containing protein</fullName>
    </recommendedName>
</protein>
<evidence type="ECO:0000313" key="1">
    <source>
        <dbReference type="EMBL" id="CAC5415432.1"/>
    </source>
</evidence>
<reference evidence="1 2" key="1">
    <citation type="submission" date="2020-06" db="EMBL/GenBank/DDBJ databases">
        <authorList>
            <person name="Li R."/>
            <person name="Bekaert M."/>
        </authorList>
    </citation>
    <scope>NUCLEOTIDE SEQUENCE [LARGE SCALE GENOMIC DNA]</scope>
    <source>
        <strain evidence="2">wild</strain>
    </source>
</reference>
<dbReference type="EMBL" id="CACVKT020008433">
    <property type="protein sequence ID" value="CAC5415432.1"/>
    <property type="molecule type" value="Genomic_DNA"/>
</dbReference>
<dbReference type="OrthoDB" id="6071571at2759"/>